<comment type="caution">
    <text evidence="6">The sequence shown here is derived from an EMBL/GenBank/DDBJ whole genome shotgun (WGS) entry which is preliminary data.</text>
</comment>
<feature type="transmembrane region" description="Helical" evidence="5">
    <location>
        <begin position="6"/>
        <end position="23"/>
    </location>
</feature>
<evidence type="ECO:0000256" key="2">
    <source>
        <dbReference type="ARBA" id="ARBA00022692"/>
    </source>
</evidence>
<dbReference type="InterPro" id="IPR047662">
    <property type="entry name" value="SemiSWEET"/>
</dbReference>
<dbReference type="EMBL" id="JAIXNE010000010">
    <property type="protein sequence ID" value="MCA6079169.1"/>
    <property type="molecule type" value="Genomic_DNA"/>
</dbReference>
<dbReference type="InterPro" id="IPR006603">
    <property type="entry name" value="PQ-loop_rpt"/>
</dbReference>
<accession>A0A9X1HZ88</accession>
<dbReference type="SMART" id="SM00679">
    <property type="entry name" value="CTNS"/>
    <property type="match status" value="1"/>
</dbReference>
<evidence type="ECO:0000256" key="4">
    <source>
        <dbReference type="ARBA" id="ARBA00023136"/>
    </source>
</evidence>
<evidence type="ECO:0000313" key="6">
    <source>
        <dbReference type="EMBL" id="MCA6079169.1"/>
    </source>
</evidence>
<dbReference type="RefSeq" id="WP_225700050.1">
    <property type="nucleotide sequence ID" value="NZ_JAIXNE010000010.1"/>
</dbReference>
<proteinExistence type="predicted"/>
<keyword evidence="4 5" id="KW-0472">Membrane</keyword>
<feature type="transmembrane region" description="Helical" evidence="5">
    <location>
        <begin position="35"/>
        <end position="52"/>
    </location>
</feature>
<comment type="subcellular location">
    <subcellularLocation>
        <location evidence="1">Membrane</location>
        <topology evidence="1">Multi-pass membrane protein</topology>
    </subcellularLocation>
</comment>
<gene>
    <name evidence="6" type="ORF">LDX50_30130</name>
</gene>
<keyword evidence="2 5" id="KW-0812">Transmembrane</keyword>
<dbReference type="NCBIfam" id="NF037968">
    <property type="entry name" value="SemiSWEET_2"/>
    <property type="match status" value="1"/>
</dbReference>
<protein>
    <submittedName>
        <fullName evidence="6">SemiSWEET transporter</fullName>
    </submittedName>
</protein>
<evidence type="ECO:0000256" key="5">
    <source>
        <dbReference type="SAM" id="Phobius"/>
    </source>
</evidence>
<name>A0A9X1HZ88_9BACT</name>
<feature type="transmembrane region" description="Helical" evidence="5">
    <location>
        <begin position="58"/>
        <end position="78"/>
    </location>
</feature>
<dbReference type="Pfam" id="PF04193">
    <property type="entry name" value="PQ-loop"/>
    <property type="match status" value="1"/>
</dbReference>
<dbReference type="GO" id="GO:0051119">
    <property type="term" value="F:sugar transmembrane transporter activity"/>
    <property type="evidence" value="ECO:0007669"/>
    <property type="project" value="InterPro"/>
</dbReference>
<evidence type="ECO:0000256" key="3">
    <source>
        <dbReference type="ARBA" id="ARBA00022989"/>
    </source>
</evidence>
<dbReference type="Proteomes" id="UP001139409">
    <property type="component" value="Unassembled WGS sequence"/>
</dbReference>
<dbReference type="AlphaFoldDB" id="A0A9X1HZ88"/>
<keyword evidence="7" id="KW-1185">Reference proteome</keyword>
<organism evidence="6 7">
    <name type="scientific">Fulvivirga sedimenti</name>
    <dbReference type="NCBI Taxonomy" id="2879465"/>
    <lineage>
        <taxon>Bacteria</taxon>
        <taxon>Pseudomonadati</taxon>
        <taxon>Bacteroidota</taxon>
        <taxon>Cytophagia</taxon>
        <taxon>Cytophagales</taxon>
        <taxon>Fulvivirgaceae</taxon>
        <taxon>Fulvivirga</taxon>
    </lineage>
</organism>
<keyword evidence="3 5" id="KW-1133">Transmembrane helix</keyword>
<dbReference type="Gene3D" id="1.20.1280.290">
    <property type="match status" value="1"/>
</dbReference>
<sequence>MSIEILGLTAGFLTTVAFVPQVIKTWKTRSTKDISLNMFLLFCTGVSLWLIYGIMIGSISIIISNILTLILALSILFFKIRYRD</sequence>
<evidence type="ECO:0000256" key="1">
    <source>
        <dbReference type="ARBA" id="ARBA00004141"/>
    </source>
</evidence>
<evidence type="ECO:0000313" key="7">
    <source>
        <dbReference type="Proteomes" id="UP001139409"/>
    </source>
</evidence>
<reference evidence="6" key="1">
    <citation type="submission" date="2021-09" db="EMBL/GenBank/DDBJ databases">
        <title>Fulvivirga sp. isolated from coastal sediment.</title>
        <authorList>
            <person name="Yu H."/>
        </authorList>
    </citation>
    <scope>NUCLEOTIDE SEQUENCE</scope>
    <source>
        <strain evidence="6">1062</strain>
    </source>
</reference>
<dbReference type="GO" id="GO:0016020">
    <property type="term" value="C:membrane"/>
    <property type="evidence" value="ECO:0007669"/>
    <property type="project" value="UniProtKB-SubCell"/>
</dbReference>